<evidence type="ECO:0000256" key="1">
    <source>
        <dbReference type="ARBA" id="ARBA00004477"/>
    </source>
</evidence>
<dbReference type="EMBL" id="JBFXLQ010000007">
    <property type="protein sequence ID" value="KAL2870065.1"/>
    <property type="molecule type" value="Genomic_DNA"/>
</dbReference>
<feature type="transmembrane region" description="Helical" evidence="10">
    <location>
        <begin position="47"/>
        <end position="65"/>
    </location>
</feature>
<evidence type="ECO:0000256" key="9">
    <source>
        <dbReference type="SAM" id="MobiDB-lite"/>
    </source>
</evidence>
<feature type="region of interest" description="Disordered" evidence="9">
    <location>
        <begin position="185"/>
        <end position="213"/>
    </location>
</feature>
<comment type="caution">
    <text evidence="11">The sequence shown here is derived from an EMBL/GenBank/DDBJ whole genome shotgun (WGS) entry which is preliminary data.</text>
</comment>
<accession>A0ABR4LZT0</accession>
<comment type="subcellular location">
    <subcellularLocation>
        <location evidence="1">Endoplasmic reticulum membrane</location>
        <topology evidence="1">Multi-pass membrane protein</topology>
    </subcellularLocation>
</comment>
<comment type="similarity">
    <text evidence="2">Belongs to the SPCS2 family.</text>
</comment>
<dbReference type="PANTHER" id="PTHR13085:SF0">
    <property type="entry name" value="SIGNAL PEPTIDASE COMPLEX SUBUNIT 2"/>
    <property type="match status" value="1"/>
</dbReference>
<name>A0ABR4LZT0_9EURO</name>
<gene>
    <name evidence="11" type="ORF">BJX67DRAFT_305101</name>
</gene>
<evidence type="ECO:0000256" key="5">
    <source>
        <dbReference type="ARBA" id="ARBA00022824"/>
    </source>
</evidence>
<dbReference type="Proteomes" id="UP001610432">
    <property type="component" value="Unassembled WGS sequence"/>
</dbReference>
<dbReference type="RefSeq" id="XP_070889044.1">
    <property type="nucleotide sequence ID" value="XM_071027048.1"/>
</dbReference>
<keyword evidence="5" id="KW-0256">Endoplasmic reticulum</keyword>
<organism evidence="11 12">
    <name type="scientific">Aspergillus lucknowensis</name>
    <dbReference type="NCBI Taxonomy" id="176173"/>
    <lineage>
        <taxon>Eukaryota</taxon>
        <taxon>Fungi</taxon>
        <taxon>Dikarya</taxon>
        <taxon>Ascomycota</taxon>
        <taxon>Pezizomycotina</taxon>
        <taxon>Eurotiomycetes</taxon>
        <taxon>Eurotiomycetidae</taxon>
        <taxon>Eurotiales</taxon>
        <taxon>Aspergillaceae</taxon>
        <taxon>Aspergillus</taxon>
        <taxon>Aspergillus subgen. Nidulantes</taxon>
    </lineage>
</organism>
<evidence type="ECO:0000313" key="11">
    <source>
        <dbReference type="EMBL" id="KAL2870065.1"/>
    </source>
</evidence>
<evidence type="ECO:0000256" key="3">
    <source>
        <dbReference type="ARBA" id="ARBA00017057"/>
    </source>
</evidence>
<dbReference type="PANTHER" id="PTHR13085">
    <property type="entry name" value="MICROSOMAL SIGNAL PEPTIDASE 25 KDA SUBUNIT"/>
    <property type="match status" value="1"/>
</dbReference>
<comment type="function">
    <text evidence="8">Component of the signal peptidase complex (SPC) which catalyzes the cleavage of N-terminal signal sequences from nascent proteins as they are translocated into the lumen of the endoplasmic reticulum. Enhances the enzymatic activity of SPC and facilitates the interactions between different components of the translocation site.</text>
</comment>
<evidence type="ECO:0000256" key="2">
    <source>
        <dbReference type="ARBA" id="ARBA00007324"/>
    </source>
</evidence>
<dbReference type="GeneID" id="98142120"/>
<keyword evidence="6 10" id="KW-1133">Transmembrane helix</keyword>
<feature type="transmembrane region" description="Helical" evidence="10">
    <location>
        <begin position="77"/>
        <end position="100"/>
    </location>
</feature>
<keyword evidence="4 10" id="KW-0812">Transmembrane</keyword>
<evidence type="ECO:0000313" key="12">
    <source>
        <dbReference type="Proteomes" id="UP001610432"/>
    </source>
</evidence>
<sequence length="213" mass="23668">MASATAPKVPVYSPNDLKSTTDDALVPYLSTLPQPYTFKQDHFKTNVRFVVGYSAVAIAGFTFYADRKLGWEATQSLWVIAAVASYFILNSLLTYWIWAVEASEVFRGKRKSGETISIRSSVKKHTPLYKLHVQYKSASGSVLEEKDIEAPFTAWFARDGTFHAEPLRRWLAKEIEVLRLAARETEKKTGGVASTVGVGEADSQGAKGAKKRR</sequence>
<protein>
    <recommendedName>
        <fullName evidence="3">Signal peptidase complex subunit 2</fullName>
    </recommendedName>
</protein>
<evidence type="ECO:0000256" key="4">
    <source>
        <dbReference type="ARBA" id="ARBA00022692"/>
    </source>
</evidence>
<evidence type="ECO:0000256" key="10">
    <source>
        <dbReference type="SAM" id="Phobius"/>
    </source>
</evidence>
<evidence type="ECO:0000256" key="8">
    <source>
        <dbReference type="ARBA" id="ARBA00045608"/>
    </source>
</evidence>
<keyword evidence="12" id="KW-1185">Reference proteome</keyword>
<evidence type="ECO:0000256" key="6">
    <source>
        <dbReference type="ARBA" id="ARBA00022989"/>
    </source>
</evidence>
<dbReference type="Pfam" id="PF06703">
    <property type="entry name" value="SPC25"/>
    <property type="match status" value="1"/>
</dbReference>
<keyword evidence="7 10" id="KW-0472">Membrane</keyword>
<proteinExistence type="inferred from homology"/>
<evidence type="ECO:0000256" key="7">
    <source>
        <dbReference type="ARBA" id="ARBA00023136"/>
    </source>
</evidence>
<reference evidence="11 12" key="1">
    <citation type="submission" date="2024-07" db="EMBL/GenBank/DDBJ databases">
        <title>Section-level genome sequencing and comparative genomics of Aspergillus sections Usti and Cavernicolus.</title>
        <authorList>
            <consortium name="Lawrence Berkeley National Laboratory"/>
            <person name="Nybo J.L."/>
            <person name="Vesth T.C."/>
            <person name="Theobald S."/>
            <person name="Frisvad J.C."/>
            <person name="Larsen T.O."/>
            <person name="Kjaerboelling I."/>
            <person name="Rothschild-Mancinelli K."/>
            <person name="Lyhne E.K."/>
            <person name="Kogle M.E."/>
            <person name="Barry K."/>
            <person name="Clum A."/>
            <person name="Na H."/>
            <person name="Ledsgaard L."/>
            <person name="Lin J."/>
            <person name="Lipzen A."/>
            <person name="Kuo A."/>
            <person name="Riley R."/>
            <person name="Mondo S."/>
            <person name="Labutti K."/>
            <person name="Haridas S."/>
            <person name="Pangalinan J."/>
            <person name="Salamov A.A."/>
            <person name="Simmons B.A."/>
            <person name="Magnuson J.K."/>
            <person name="Chen J."/>
            <person name="Drula E."/>
            <person name="Henrissat B."/>
            <person name="Wiebenga A."/>
            <person name="Lubbers R.J."/>
            <person name="Gomes A.C."/>
            <person name="Macurrencykelacurrency M.R."/>
            <person name="Stajich J."/>
            <person name="Grigoriev I.V."/>
            <person name="Mortensen U.H."/>
            <person name="De Vries R.P."/>
            <person name="Baker S.E."/>
            <person name="Andersen M.R."/>
        </authorList>
    </citation>
    <scope>NUCLEOTIDE SEQUENCE [LARGE SCALE GENOMIC DNA]</scope>
    <source>
        <strain evidence="11 12">CBS 449.75</strain>
    </source>
</reference>
<dbReference type="InterPro" id="IPR009582">
    <property type="entry name" value="Spc2/SPCS2"/>
</dbReference>